<feature type="domain" description="Tail specific protease" evidence="1">
    <location>
        <begin position="233"/>
        <end position="396"/>
    </location>
</feature>
<dbReference type="SUPFAM" id="SSF52096">
    <property type="entry name" value="ClpP/crotonase"/>
    <property type="match status" value="1"/>
</dbReference>
<gene>
    <name evidence="2" type="ORF">L0U89_08675</name>
</gene>
<dbReference type="InterPro" id="IPR029045">
    <property type="entry name" value="ClpP/crotonase-like_dom_sf"/>
</dbReference>
<dbReference type="Pfam" id="PF03572">
    <property type="entry name" value="Peptidase_S41"/>
    <property type="match status" value="1"/>
</dbReference>
<dbReference type="Proteomes" id="UP001201449">
    <property type="component" value="Unassembled WGS sequence"/>
</dbReference>
<dbReference type="InterPro" id="IPR005151">
    <property type="entry name" value="Tail-specific_protease"/>
</dbReference>
<protein>
    <submittedName>
        <fullName evidence="2">S41 family peptidase</fullName>
    </submittedName>
</protein>
<dbReference type="RefSeq" id="WP_234861175.1">
    <property type="nucleotide sequence ID" value="NZ_JAKEVZ010000005.1"/>
</dbReference>
<comment type="caution">
    <text evidence="2">The sequence shown here is derived from an EMBL/GenBank/DDBJ whole genome shotgun (WGS) entry which is preliminary data.</text>
</comment>
<evidence type="ECO:0000313" key="3">
    <source>
        <dbReference type="Proteomes" id="UP001201449"/>
    </source>
</evidence>
<reference evidence="2 3" key="1">
    <citation type="submission" date="2022-01" db="EMBL/GenBank/DDBJ databases">
        <title>Mariniradius saccharolyticus sp. nov., isolated from sediment of a river.</title>
        <authorList>
            <person name="Liu H."/>
        </authorList>
    </citation>
    <scope>NUCLEOTIDE SEQUENCE [LARGE SCALE GENOMIC DNA]</scope>
    <source>
        <strain evidence="2 3">RY-2</strain>
    </source>
</reference>
<dbReference type="EMBL" id="JAKEVZ010000005">
    <property type="protein sequence ID" value="MCF1751143.1"/>
    <property type="molecule type" value="Genomic_DNA"/>
</dbReference>
<dbReference type="PANTHER" id="PTHR32060">
    <property type="entry name" value="TAIL-SPECIFIC PROTEASE"/>
    <property type="match status" value="1"/>
</dbReference>
<evidence type="ECO:0000259" key="1">
    <source>
        <dbReference type="Pfam" id="PF03572"/>
    </source>
</evidence>
<name>A0ABS9BSY9_9BACT</name>
<organism evidence="2 3">
    <name type="scientific">Mariniradius sediminis</name>
    <dbReference type="NCBI Taxonomy" id="2909237"/>
    <lineage>
        <taxon>Bacteria</taxon>
        <taxon>Pseudomonadati</taxon>
        <taxon>Bacteroidota</taxon>
        <taxon>Cytophagia</taxon>
        <taxon>Cytophagales</taxon>
        <taxon>Cyclobacteriaceae</taxon>
        <taxon>Mariniradius</taxon>
    </lineage>
</organism>
<sequence>MKKLLTFILGLQAFSPQSPAQTLNPDQLKEDLGIFRDALERFHPEMYRYTDEAGFQVIFSDIERQLDRPMDQLEFYQTMRPALAALKDGHIKWIIQGEDQHYGAFTSGLFPLQLHFEAEKVKVLTHFGGENVPVLAEVVSINGRPIASIKDAIWKRLSFGDGDSDGGKRFQLNRYFSALHAFEYGLNESYEVELLHDGKLQIWKGNGVEKDQIEASFKTEDTPFSFRMTNGWTGIMKINRFFSYKHEPDFKRFLRNSFKSLEEENICNLILDLRGNEGGFEKLGIELYRYLAQDQFEYYDYVTTRRNQKTDYPSHTSKIFRMLNSFSKEKDGVFRFTKAPGLKTYKSHKNRFDGNLIVLLDGQSFSVTTELSARVQADGRAHFVGEETAGGAEINSSGFFTIVTLPHSKIDLGIPRLGFHMANLNPAMPRDRGILPNHPIVPTAADIVNGKDPVMEKALELVVRPNH</sequence>
<dbReference type="PANTHER" id="PTHR32060:SF30">
    <property type="entry name" value="CARBOXY-TERMINAL PROCESSING PROTEASE CTPA"/>
    <property type="match status" value="1"/>
</dbReference>
<keyword evidence="3" id="KW-1185">Reference proteome</keyword>
<dbReference type="Gene3D" id="3.90.226.10">
    <property type="entry name" value="2-enoyl-CoA Hydratase, Chain A, domain 1"/>
    <property type="match status" value="1"/>
</dbReference>
<accession>A0ABS9BSY9</accession>
<proteinExistence type="predicted"/>
<evidence type="ECO:0000313" key="2">
    <source>
        <dbReference type="EMBL" id="MCF1751143.1"/>
    </source>
</evidence>